<dbReference type="InterPro" id="IPR011990">
    <property type="entry name" value="TPR-like_helical_dom_sf"/>
</dbReference>
<evidence type="ECO:0000256" key="1">
    <source>
        <dbReference type="SAM" id="MobiDB-lite"/>
    </source>
</evidence>
<name>A0ABP0RYJ8_9DINO</name>
<evidence type="ECO:0008006" key="4">
    <source>
        <dbReference type="Google" id="ProtNLM"/>
    </source>
</evidence>
<dbReference type="Gene3D" id="1.25.40.10">
    <property type="entry name" value="Tetratricopeptide repeat domain"/>
    <property type="match status" value="1"/>
</dbReference>
<dbReference type="Gene3D" id="2.130.10.10">
    <property type="entry name" value="YVTN repeat-like/Quinoprotein amine dehydrogenase"/>
    <property type="match status" value="2"/>
</dbReference>
<dbReference type="SUPFAM" id="SSF48452">
    <property type="entry name" value="TPR-like"/>
    <property type="match status" value="1"/>
</dbReference>
<dbReference type="PANTHER" id="PTHR21581:SF6">
    <property type="entry name" value="TRAFFICKING PROTEIN PARTICLE COMPLEX SUBUNIT 12"/>
    <property type="match status" value="1"/>
</dbReference>
<comment type="caution">
    <text evidence="2">The sequence shown here is derived from an EMBL/GenBank/DDBJ whole genome shotgun (WGS) entry which is preliminary data.</text>
</comment>
<organism evidence="2 3">
    <name type="scientific">Durusdinium trenchii</name>
    <dbReference type="NCBI Taxonomy" id="1381693"/>
    <lineage>
        <taxon>Eukaryota</taxon>
        <taxon>Sar</taxon>
        <taxon>Alveolata</taxon>
        <taxon>Dinophyceae</taxon>
        <taxon>Suessiales</taxon>
        <taxon>Symbiodiniaceae</taxon>
        <taxon>Durusdinium</taxon>
    </lineage>
</organism>
<evidence type="ECO:0000313" key="3">
    <source>
        <dbReference type="Proteomes" id="UP001642484"/>
    </source>
</evidence>
<dbReference type="PANTHER" id="PTHR21581">
    <property type="entry name" value="D-ALANYL-D-ALANINE CARBOXYPEPTIDASE"/>
    <property type="match status" value="1"/>
</dbReference>
<dbReference type="EMBL" id="CAXAMN010026617">
    <property type="protein sequence ID" value="CAK9104486.1"/>
    <property type="molecule type" value="Genomic_DNA"/>
</dbReference>
<protein>
    <recommendedName>
        <fullName evidence="4">Intraflagellar transport protein 122 homolog</fullName>
    </recommendedName>
</protein>
<dbReference type="Proteomes" id="UP001642484">
    <property type="component" value="Unassembled WGS sequence"/>
</dbReference>
<feature type="region of interest" description="Disordered" evidence="1">
    <location>
        <begin position="338"/>
        <end position="362"/>
    </location>
</feature>
<reference evidence="2 3" key="1">
    <citation type="submission" date="2024-02" db="EMBL/GenBank/DDBJ databases">
        <authorList>
            <person name="Chen Y."/>
            <person name="Shah S."/>
            <person name="Dougan E. K."/>
            <person name="Thang M."/>
            <person name="Chan C."/>
        </authorList>
    </citation>
    <scope>NUCLEOTIDE SEQUENCE [LARGE SCALE GENOMIC DNA]</scope>
</reference>
<keyword evidence="3" id="KW-1185">Reference proteome</keyword>
<dbReference type="InterPro" id="IPR036322">
    <property type="entry name" value="WD40_repeat_dom_sf"/>
</dbReference>
<evidence type="ECO:0000313" key="2">
    <source>
        <dbReference type="EMBL" id="CAK9104486.1"/>
    </source>
</evidence>
<accession>A0ABP0RYJ8</accession>
<proteinExistence type="predicted"/>
<dbReference type="InterPro" id="IPR015943">
    <property type="entry name" value="WD40/YVTN_repeat-like_dom_sf"/>
</dbReference>
<sequence length="702" mass="76842">MLLSQKRAVQRCSTAAALLQHCWLVQECKSPELQDTAEAQLFLAQAPWRVHSDAYQAMLKLKALAEAWHETGPGVSFELRLQLLEVLSQVSLASGHGALGLQELQRALGRPGEEGRQLWSLLGRHHLSWGNLPAAKDAFENARSCVGEESTLLLNQGLLAMASSDYSAARNAFEAAAVATAALEEEVLAAENNLAVCKFYTKDLRGACERLEALVKKEPVRFLKPSILHNLASFYEFSQDASGKRRQLHMLAATTQILESKDLSGPQFLPPLNHRILQLMELPWLRSGLDLAGPSRPAPSASSAAPRPAPPTRVGRGRSVAAVWSVAGLVRWRRAGRRTWRKATPSEEEEERCSDGGSSVDDDSFLRDLQKRVAEVSAQERARRERIDDHWRDGNAKAQPAAIIQNDWVRRVALAGDEVFVGTSSTGVRRHSFGSVEPKQVYGVHGNPQRMVTADHPAKVDPETSVTSLTWTGQHLCAGLAGGRLQVWNEEGWLILDHEVNSRPCYVCVYDSSILVAAAGDSIMAWDLNDLGDAAPRCRITMSCRVHCLNLAFEGSVALGLADGSLELRSLPDLSLLSRRILGPVPVSAVYVDERGIVSGDDAGQVVCWDADAQMPGEEWQIKWRGQHQGRIVALNRGGGDSIISAGLDGHIMARKAETGEHMFSIPNHKVWLGSMCVSEELDLLVTDGRDNAVYLYDFGNP</sequence>
<gene>
    <name evidence="2" type="ORF">CCMP2556_LOCUS48987</name>
</gene>
<feature type="compositionally biased region" description="Low complexity" evidence="1">
    <location>
        <begin position="294"/>
        <end position="306"/>
    </location>
</feature>
<dbReference type="SUPFAM" id="SSF50978">
    <property type="entry name" value="WD40 repeat-like"/>
    <property type="match status" value="1"/>
</dbReference>
<feature type="region of interest" description="Disordered" evidence="1">
    <location>
        <begin position="293"/>
        <end position="317"/>
    </location>
</feature>